<evidence type="ECO:0000313" key="1">
    <source>
        <dbReference type="EMBL" id="CAH6719749.1"/>
    </source>
</evidence>
<sequence length="239" mass="27825">MYDTEKVVIWKVVVRSFGLGIVLAICSNCLLLGYDIKLSLYGISLVIFHLLEFLITAICNSSQLEDDSFILHDYQLLLVNVVSALEYVVYKYFGFESNWRQLFAGSVLVIVGQVCRSMAMITAGESFNHYIQRSKNETHVLVTDGIYSVSRHPSYFGFFWWFIGLRIFLGSWITLGFGGYQIWNFFNQRIKFEEGLLMKFFSDYGDYRKKVSIGIPFIYPEEIEEDEEDEKEEETNKDK</sequence>
<keyword evidence="2" id="KW-1185">Reference proteome</keyword>
<accession>A0ACA9Y447</accession>
<organism evidence="1 2">
    <name type="scientific">[Candida] jaroonii</name>
    <dbReference type="NCBI Taxonomy" id="467808"/>
    <lineage>
        <taxon>Eukaryota</taxon>
        <taxon>Fungi</taxon>
        <taxon>Dikarya</taxon>
        <taxon>Ascomycota</taxon>
        <taxon>Saccharomycotina</taxon>
        <taxon>Pichiomycetes</taxon>
        <taxon>Debaryomycetaceae</taxon>
        <taxon>Yamadazyma</taxon>
    </lineage>
</organism>
<comment type="caution">
    <text evidence="1">The sequence shown here is derived from an EMBL/GenBank/DDBJ whole genome shotgun (WGS) entry which is preliminary data.</text>
</comment>
<name>A0ACA9Y447_9ASCO</name>
<protein>
    <submittedName>
        <fullName evidence="1">Protein-S-isoprenylcysteine O-methyltransferase</fullName>
    </submittedName>
</protein>
<dbReference type="Proteomes" id="UP001152531">
    <property type="component" value="Unassembled WGS sequence"/>
</dbReference>
<dbReference type="EMBL" id="CALSDN010000002">
    <property type="protein sequence ID" value="CAH6719749.1"/>
    <property type="molecule type" value="Genomic_DNA"/>
</dbReference>
<evidence type="ECO:0000313" key="2">
    <source>
        <dbReference type="Proteomes" id="UP001152531"/>
    </source>
</evidence>
<proteinExistence type="predicted"/>
<gene>
    <name evidence="1" type="ORF">CLIB1444_02S15654</name>
</gene>
<reference evidence="1" key="1">
    <citation type="submission" date="2022-06" db="EMBL/GenBank/DDBJ databases">
        <authorList>
            <person name="Legras J.-L."/>
            <person name="Devillers H."/>
            <person name="Grondin C."/>
        </authorList>
    </citation>
    <scope>NUCLEOTIDE SEQUENCE</scope>
    <source>
        <strain evidence="1">CLIB 1444</strain>
    </source>
</reference>